<dbReference type="GeneID" id="136816436"/>
<dbReference type="InterPro" id="IPR009311">
    <property type="entry name" value="IFI6/IFI27-like"/>
</dbReference>
<dbReference type="GO" id="GO:0016020">
    <property type="term" value="C:membrane"/>
    <property type="evidence" value="ECO:0007669"/>
    <property type="project" value="UniProtKB-SubCell"/>
</dbReference>
<sequence>MKRIFKTALICFAIPLTAVTVYKLQQNKKQEVWSLQKKEESRLLYKAGGAVIGGGLVILAGPAVLSALGFTSAGIAASSLAAGIQSAFYGAATTGAFSVFQSAGVSGLGIFSKCALGLTGGIAGNYLGEMMKKKEKPKKWNEFDLFGFLIRVIRYIASSIYC</sequence>
<dbReference type="Pfam" id="PF06140">
    <property type="entry name" value="Ifi-6-16"/>
    <property type="match status" value="1"/>
</dbReference>
<keyword evidence="8" id="KW-1185">Reference proteome</keyword>
<dbReference type="PANTHER" id="PTHR16932">
    <property type="entry name" value="INTERFERON ALPHA-INDUCIBLE PROTEIN 27"/>
    <property type="match status" value="1"/>
</dbReference>
<comment type="subcellular location">
    <subcellularLocation>
        <location evidence="1">Membrane</location>
        <topology evidence="1">Multi-pass membrane protein</topology>
    </subcellularLocation>
</comment>
<dbReference type="RefSeq" id="XP_066928861.1">
    <property type="nucleotide sequence ID" value="XM_067072760.1"/>
</dbReference>
<comment type="similarity">
    <text evidence="2">Belongs to the IFI6/IFI27 family.</text>
</comment>
<feature type="transmembrane region" description="Helical" evidence="6">
    <location>
        <begin position="106"/>
        <end position="128"/>
    </location>
</feature>
<dbReference type="InterPro" id="IPR038213">
    <property type="entry name" value="IFI6/IFI27-like_sf"/>
</dbReference>
<proteinExistence type="inferred from homology"/>
<accession>A0A7M5WWM0</accession>
<evidence type="ECO:0000313" key="8">
    <source>
        <dbReference type="Proteomes" id="UP000594262"/>
    </source>
</evidence>
<evidence type="ECO:0000256" key="4">
    <source>
        <dbReference type="ARBA" id="ARBA00022989"/>
    </source>
</evidence>
<name>A0A7M5WWM0_9CNID</name>
<dbReference type="PANTHER" id="PTHR16932:SF18">
    <property type="entry name" value="INTERFERON, ALPHA-INDUCIBLE PROTEIN 27-LIKE 2"/>
    <property type="match status" value="1"/>
</dbReference>
<organism evidence="7 8">
    <name type="scientific">Clytia hemisphaerica</name>
    <dbReference type="NCBI Taxonomy" id="252671"/>
    <lineage>
        <taxon>Eukaryota</taxon>
        <taxon>Metazoa</taxon>
        <taxon>Cnidaria</taxon>
        <taxon>Hydrozoa</taxon>
        <taxon>Hydroidolina</taxon>
        <taxon>Leptothecata</taxon>
        <taxon>Obeliida</taxon>
        <taxon>Clytiidae</taxon>
        <taxon>Clytia</taxon>
    </lineage>
</organism>
<dbReference type="AlphaFoldDB" id="A0A7M5WWM0"/>
<dbReference type="EnsemblMetazoa" id="CLYHEMT014208.1">
    <property type="protein sequence ID" value="CLYHEMP014208.1"/>
    <property type="gene ID" value="CLYHEMG014208"/>
</dbReference>
<evidence type="ECO:0000256" key="2">
    <source>
        <dbReference type="ARBA" id="ARBA00007262"/>
    </source>
</evidence>
<protein>
    <submittedName>
        <fullName evidence="7">Uncharacterized protein</fullName>
    </submittedName>
</protein>
<dbReference type="Proteomes" id="UP000594262">
    <property type="component" value="Unplaced"/>
</dbReference>
<keyword evidence="3 6" id="KW-0812">Transmembrane</keyword>
<dbReference type="Gene3D" id="6.10.110.10">
    <property type="match status" value="1"/>
</dbReference>
<evidence type="ECO:0000256" key="1">
    <source>
        <dbReference type="ARBA" id="ARBA00004141"/>
    </source>
</evidence>
<feature type="transmembrane region" description="Helical" evidence="6">
    <location>
        <begin position="47"/>
        <end position="68"/>
    </location>
</feature>
<keyword evidence="5 6" id="KW-0472">Membrane</keyword>
<reference evidence="7" key="1">
    <citation type="submission" date="2021-01" db="UniProtKB">
        <authorList>
            <consortium name="EnsemblMetazoa"/>
        </authorList>
    </citation>
    <scope>IDENTIFICATION</scope>
</reference>
<evidence type="ECO:0000256" key="6">
    <source>
        <dbReference type="SAM" id="Phobius"/>
    </source>
</evidence>
<evidence type="ECO:0000256" key="3">
    <source>
        <dbReference type="ARBA" id="ARBA00022692"/>
    </source>
</evidence>
<evidence type="ECO:0000313" key="7">
    <source>
        <dbReference type="EnsemblMetazoa" id="CLYHEMP014208.1"/>
    </source>
</evidence>
<keyword evidence="4 6" id="KW-1133">Transmembrane helix</keyword>
<evidence type="ECO:0000256" key="5">
    <source>
        <dbReference type="ARBA" id="ARBA00023136"/>
    </source>
</evidence>